<keyword evidence="3" id="KW-0687">Ribonucleoprotein</keyword>
<gene>
    <name evidence="4" type="ORF">VFH_III044760</name>
</gene>
<organism evidence="4 5">
    <name type="scientific">Vicia faba</name>
    <name type="common">Broad bean</name>
    <name type="synonym">Faba vulgaris</name>
    <dbReference type="NCBI Taxonomy" id="3906"/>
    <lineage>
        <taxon>Eukaryota</taxon>
        <taxon>Viridiplantae</taxon>
        <taxon>Streptophyta</taxon>
        <taxon>Embryophyta</taxon>
        <taxon>Tracheophyta</taxon>
        <taxon>Spermatophyta</taxon>
        <taxon>Magnoliopsida</taxon>
        <taxon>eudicotyledons</taxon>
        <taxon>Gunneridae</taxon>
        <taxon>Pentapetalae</taxon>
        <taxon>rosids</taxon>
        <taxon>fabids</taxon>
        <taxon>Fabales</taxon>
        <taxon>Fabaceae</taxon>
        <taxon>Papilionoideae</taxon>
        <taxon>50 kb inversion clade</taxon>
        <taxon>NPAAA clade</taxon>
        <taxon>Hologalegina</taxon>
        <taxon>IRL clade</taxon>
        <taxon>Fabeae</taxon>
        <taxon>Vicia</taxon>
    </lineage>
</organism>
<evidence type="ECO:0000313" key="4">
    <source>
        <dbReference type="EMBL" id="CAI8602531.1"/>
    </source>
</evidence>
<sequence length="148" mass="17564">MRITDSSENPPPVTRSEILEGKVKDHLWRRIPYLRPTEYERSRLSRNLRIVNRAYGGVLSGRAVRERMIRAFLVEEKNFEESFEDTKDKRNLATHKPRESFSFEPNNFINKIVPSCILKLISSFFYRPINLHVHVFLPLLLEFPLSHR</sequence>
<proteinExistence type="inferred from homology"/>
<keyword evidence="2" id="KW-0689">Ribosomal protein</keyword>
<dbReference type="EMBL" id="OX451738">
    <property type="protein sequence ID" value="CAI8602531.1"/>
    <property type="molecule type" value="Genomic_DNA"/>
</dbReference>
<dbReference type="GO" id="GO:0003735">
    <property type="term" value="F:structural constituent of ribosome"/>
    <property type="evidence" value="ECO:0007669"/>
    <property type="project" value="InterPro"/>
</dbReference>
<dbReference type="InterPro" id="IPR008195">
    <property type="entry name" value="Ribosomal_eL34"/>
</dbReference>
<dbReference type="PANTHER" id="PTHR10759">
    <property type="entry name" value="60S RIBOSOMAL PROTEIN L34"/>
    <property type="match status" value="1"/>
</dbReference>
<dbReference type="InterPro" id="IPR038562">
    <property type="entry name" value="Ribosomal_eL34_C_sf"/>
</dbReference>
<dbReference type="GO" id="GO:1990904">
    <property type="term" value="C:ribonucleoprotein complex"/>
    <property type="evidence" value="ECO:0007669"/>
    <property type="project" value="UniProtKB-KW"/>
</dbReference>
<protein>
    <submittedName>
        <fullName evidence="4">Uncharacterized protein</fullName>
    </submittedName>
</protein>
<accession>A0AAV0ZVV0</accession>
<dbReference type="Proteomes" id="UP001157006">
    <property type="component" value="Chromosome 3"/>
</dbReference>
<evidence type="ECO:0000313" key="5">
    <source>
        <dbReference type="Proteomes" id="UP001157006"/>
    </source>
</evidence>
<comment type="similarity">
    <text evidence="1">Belongs to the eukaryotic ribosomal protein eL34 family.</text>
</comment>
<evidence type="ECO:0000256" key="3">
    <source>
        <dbReference type="ARBA" id="ARBA00023274"/>
    </source>
</evidence>
<dbReference type="GO" id="GO:0006412">
    <property type="term" value="P:translation"/>
    <property type="evidence" value="ECO:0007669"/>
    <property type="project" value="InterPro"/>
</dbReference>
<reference evidence="4 5" key="1">
    <citation type="submission" date="2023-01" db="EMBL/GenBank/DDBJ databases">
        <authorList>
            <person name="Kreplak J."/>
        </authorList>
    </citation>
    <scope>NUCLEOTIDE SEQUENCE [LARGE SCALE GENOMIC DNA]</scope>
</reference>
<dbReference type="Gene3D" id="6.20.340.10">
    <property type="match status" value="1"/>
</dbReference>
<keyword evidence="5" id="KW-1185">Reference proteome</keyword>
<dbReference type="Pfam" id="PF01199">
    <property type="entry name" value="Ribosomal_L34e"/>
    <property type="match status" value="1"/>
</dbReference>
<dbReference type="GO" id="GO:0005840">
    <property type="term" value="C:ribosome"/>
    <property type="evidence" value="ECO:0007669"/>
    <property type="project" value="UniProtKB-KW"/>
</dbReference>
<name>A0AAV0ZVV0_VICFA</name>
<evidence type="ECO:0000256" key="1">
    <source>
        <dbReference type="ARBA" id="ARBA00009875"/>
    </source>
</evidence>
<dbReference type="AlphaFoldDB" id="A0AAV0ZVV0"/>
<evidence type="ECO:0000256" key="2">
    <source>
        <dbReference type="ARBA" id="ARBA00022980"/>
    </source>
</evidence>